<organism evidence="1 2">
    <name type="scientific">Allokutzneria albata</name>
    <name type="common">Kibdelosporangium albatum</name>
    <dbReference type="NCBI Taxonomy" id="211114"/>
    <lineage>
        <taxon>Bacteria</taxon>
        <taxon>Bacillati</taxon>
        <taxon>Actinomycetota</taxon>
        <taxon>Actinomycetes</taxon>
        <taxon>Pseudonocardiales</taxon>
        <taxon>Pseudonocardiaceae</taxon>
        <taxon>Allokutzneria</taxon>
    </lineage>
</organism>
<evidence type="ECO:0000313" key="2">
    <source>
        <dbReference type="Proteomes" id="UP000183376"/>
    </source>
</evidence>
<dbReference type="InterPro" id="IPR000836">
    <property type="entry name" value="PRTase_dom"/>
</dbReference>
<dbReference type="AlphaFoldDB" id="A0A1G9RRY7"/>
<dbReference type="InterPro" id="IPR029057">
    <property type="entry name" value="PRTase-like"/>
</dbReference>
<dbReference type="STRING" id="211114.SAMN04489726_0645"/>
<name>A0A1G9RRY7_ALLAB</name>
<reference evidence="1 2" key="1">
    <citation type="submission" date="2016-10" db="EMBL/GenBank/DDBJ databases">
        <authorList>
            <person name="de Groot N.N."/>
        </authorList>
    </citation>
    <scope>NUCLEOTIDE SEQUENCE [LARGE SCALE GENOMIC DNA]</scope>
    <source>
        <strain evidence="1 2">DSM 44149</strain>
    </source>
</reference>
<keyword evidence="2" id="KW-1185">Reference proteome</keyword>
<accession>A0A1G9RRY7</accession>
<keyword evidence="1" id="KW-0808">Transferase</keyword>
<evidence type="ECO:0000313" key="1">
    <source>
        <dbReference type="EMBL" id="SDM26079.1"/>
    </source>
</evidence>
<dbReference type="CDD" id="cd06223">
    <property type="entry name" value="PRTases_typeI"/>
    <property type="match status" value="1"/>
</dbReference>
<gene>
    <name evidence="1" type="ORF">SAMN04489726_0645</name>
</gene>
<dbReference type="Proteomes" id="UP000183376">
    <property type="component" value="Chromosome I"/>
</dbReference>
<dbReference type="GO" id="GO:0016757">
    <property type="term" value="F:glycosyltransferase activity"/>
    <property type="evidence" value="ECO:0007669"/>
    <property type="project" value="UniProtKB-KW"/>
</dbReference>
<dbReference type="eggNOG" id="COG0503">
    <property type="taxonomic scope" value="Bacteria"/>
</dbReference>
<dbReference type="RefSeq" id="WP_043813323.1">
    <property type="nucleotide sequence ID" value="NZ_JOEF01000025.1"/>
</dbReference>
<dbReference type="EMBL" id="LT629701">
    <property type="protein sequence ID" value="SDM26079.1"/>
    <property type="molecule type" value="Genomic_DNA"/>
</dbReference>
<sequence length="183" mass="19576">MTALDRAEAPAVDFQACQILCLDLPPEVPAVRVVHELDGVARPVEPARLLEVGHAMWSQWTSAPEHERPEVLLGLEGDGIVPTLAMSLASGLPYHLAWRLNQSRLPRPRGAELFTYNQLAGTRVLVVDAALSDSHMIASLVGVLREEGATVVGVACLSEDRAGVGRRVVEATGVPLTALAYTT</sequence>
<keyword evidence="1" id="KW-0328">Glycosyltransferase</keyword>
<dbReference type="SUPFAM" id="SSF53271">
    <property type="entry name" value="PRTase-like"/>
    <property type="match status" value="1"/>
</dbReference>
<protein>
    <submittedName>
        <fullName evidence="1">Adenine phosphoribosyltransferase</fullName>
    </submittedName>
</protein>
<proteinExistence type="predicted"/>
<dbReference type="Gene3D" id="3.40.50.2020">
    <property type="match status" value="1"/>
</dbReference>